<name>A0A192A8A3_9RALS</name>
<sequence length="78" mass="8853">MEIAELLDTVTGFGNGFERVIEANGMTQKELTALLLDHNVEKCPCCHWYTDSHQLLDDNGVVDGYCDNCRQYDKPTEQ</sequence>
<dbReference type="EMBL" id="CP016024">
    <property type="protein sequence ID" value="ANJ76537.1"/>
    <property type="molecule type" value="Genomic_DNA"/>
</dbReference>
<gene>
    <name evidence="1" type="ORF">A9Y76_28545</name>
</gene>
<dbReference type="OrthoDB" id="9342741at2"/>
<dbReference type="Proteomes" id="UP000078572">
    <property type="component" value="Plasmid pRI-1"/>
</dbReference>
<proteinExistence type="predicted"/>
<organism evidence="1 2">
    <name type="scientific">Ralstonia insidiosa</name>
    <dbReference type="NCBI Taxonomy" id="190721"/>
    <lineage>
        <taxon>Bacteria</taxon>
        <taxon>Pseudomonadati</taxon>
        <taxon>Pseudomonadota</taxon>
        <taxon>Betaproteobacteria</taxon>
        <taxon>Burkholderiales</taxon>
        <taxon>Burkholderiaceae</taxon>
        <taxon>Ralstonia</taxon>
    </lineage>
</organism>
<dbReference type="GeneID" id="61529977"/>
<geneLocation type="plasmid" evidence="2">
    <name>pri-1</name>
</geneLocation>
<keyword evidence="1" id="KW-0614">Plasmid</keyword>
<evidence type="ECO:0000313" key="2">
    <source>
        <dbReference type="Proteomes" id="UP000078572"/>
    </source>
</evidence>
<dbReference type="AlphaFoldDB" id="A0A192A8A3"/>
<accession>A0A192A8A3</accession>
<protein>
    <submittedName>
        <fullName evidence="1">Uncharacterized protein</fullName>
    </submittedName>
</protein>
<evidence type="ECO:0000313" key="1">
    <source>
        <dbReference type="EMBL" id="ANJ76537.1"/>
    </source>
</evidence>
<dbReference type="RefSeq" id="WP_024979526.1">
    <property type="nucleotide sequence ID" value="NZ_CP016024.1"/>
</dbReference>
<keyword evidence="2" id="KW-1185">Reference proteome</keyword>
<reference evidence="2" key="1">
    <citation type="submission" date="2016-06" db="EMBL/GenBank/DDBJ databases">
        <authorList>
            <person name="Xu Y."/>
            <person name="Nagy A."/>
            <person name="Yan X."/>
            <person name="Kim S.W."/>
            <person name="Haley B."/>
            <person name="Liu N.T."/>
            <person name="Nou X."/>
        </authorList>
    </citation>
    <scope>NUCLEOTIDE SEQUENCE [LARGE SCALE GENOMIC DNA]</scope>
    <source>
        <strain evidence="2">ATCC 49129</strain>
        <plasmid evidence="2">pri-1</plasmid>
    </source>
</reference>